<dbReference type="GO" id="GO:0005524">
    <property type="term" value="F:ATP binding"/>
    <property type="evidence" value="ECO:0007669"/>
    <property type="project" value="UniProtKB-UniRule"/>
</dbReference>
<keyword evidence="1" id="KW-0723">Serine/threonine-protein kinase</keyword>
<feature type="compositionally biased region" description="Low complexity" evidence="7">
    <location>
        <begin position="848"/>
        <end position="860"/>
    </location>
</feature>
<evidence type="ECO:0000256" key="4">
    <source>
        <dbReference type="ARBA" id="ARBA00022777"/>
    </source>
</evidence>
<comment type="caution">
    <text evidence="10">The sequence shown here is derived from an EMBL/GenBank/DDBJ whole genome shotgun (WGS) entry which is preliminary data.</text>
</comment>
<keyword evidence="11" id="KW-1185">Reference proteome</keyword>
<keyword evidence="8" id="KW-1133">Transmembrane helix</keyword>
<dbReference type="PROSITE" id="PS00108">
    <property type="entry name" value="PROTEIN_KINASE_ST"/>
    <property type="match status" value="1"/>
</dbReference>
<feature type="compositionally biased region" description="Low complexity" evidence="7">
    <location>
        <begin position="515"/>
        <end position="532"/>
    </location>
</feature>
<keyword evidence="8" id="KW-0472">Membrane</keyword>
<keyword evidence="3 6" id="KW-0547">Nucleotide-binding</keyword>
<dbReference type="Proteomes" id="UP001438707">
    <property type="component" value="Unassembled WGS sequence"/>
</dbReference>
<dbReference type="InterPro" id="IPR011009">
    <property type="entry name" value="Kinase-like_dom_sf"/>
</dbReference>
<dbReference type="InterPro" id="IPR008271">
    <property type="entry name" value="Ser/Thr_kinase_AS"/>
</dbReference>
<reference evidence="10 11" key="1">
    <citation type="journal article" date="2024" name="Nat. Commun.">
        <title>Phylogenomics reveals the evolutionary origins of lichenization in chlorophyte algae.</title>
        <authorList>
            <person name="Puginier C."/>
            <person name="Libourel C."/>
            <person name="Otte J."/>
            <person name="Skaloud P."/>
            <person name="Haon M."/>
            <person name="Grisel S."/>
            <person name="Petersen M."/>
            <person name="Berrin J.G."/>
            <person name="Delaux P.M."/>
            <person name="Dal Grande F."/>
            <person name="Keller J."/>
        </authorList>
    </citation>
    <scope>NUCLEOTIDE SEQUENCE [LARGE SCALE GENOMIC DNA]</scope>
    <source>
        <strain evidence="10 11">SAG 2145</strain>
    </source>
</reference>
<keyword evidence="2" id="KW-0808">Transferase</keyword>
<feature type="compositionally biased region" description="Polar residues" evidence="7">
    <location>
        <begin position="493"/>
        <end position="502"/>
    </location>
</feature>
<dbReference type="GO" id="GO:0004674">
    <property type="term" value="F:protein serine/threonine kinase activity"/>
    <property type="evidence" value="ECO:0007669"/>
    <property type="project" value="UniProtKB-KW"/>
</dbReference>
<feature type="compositionally biased region" description="Low complexity" evidence="7">
    <location>
        <begin position="480"/>
        <end position="492"/>
    </location>
</feature>
<protein>
    <recommendedName>
        <fullName evidence="9">Protein kinase domain-containing protein</fullName>
    </recommendedName>
</protein>
<feature type="compositionally biased region" description="Polar residues" evidence="7">
    <location>
        <begin position="415"/>
        <end position="426"/>
    </location>
</feature>
<feature type="region of interest" description="Disordered" evidence="7">
    <location>
        <begin position="480"/>
        <end position="583"/>
    </location>
</feature>
<evidence type="ECO:0000256" key="1">
    <source>
        <dbReference type="ARBA" id="ARBA00022527"/>
    </source>
</evidence>
<dbReference type="Pfam" id="PF00069">
    <property type="entry name" value="Pkinase"/>
    <property type="match status" value="1"/>
</dbReference>
<evidence type="ECO:0000259" key="9">
    <source>
        <dbReference type="PROSITE" id="PS50011"/>
    </source>
</evidence>
<accession>A0AAW1RJ22</accession>
<feature type="region of interest" description="Disordered" evidence="7">
    <location>
        <begin position="888"/>
        <end position="915"/>
    </location>
</feature>
<feature type="region of interest" description="Disordered" evidence="7">
    <location>
        <begin position="324"/>
        <end position="373"/>
    </location>
</feature>
<keyword evidence="8" id="KW-0812">Transmembrane</keyword>
<dbReference type="PROSITE" id="PS50011">
    <property type="entry name" value="PROTEIN_KINASE_DOM"/>
    <property type="match status" value="1"/>
</dbReference>
<dbReference type="InterPro" id="IPR017441">
    <property type="entry name" value="Protein_kinase_ATP_BS"/>
</dbReference>
<evidence type="ECO:0000256" key="7">
    <source>
        <dbReference type="SAM" id="MobiDB-lite"/>
    </source>
</evidence>
<evidence type="ECO:0000256" key="2">
    <source>
        <dbReference type="ARBA" id="ARBA00022679"/>
    </source>
</evidence>
<feature type="region of interest" description="Disordered" evidence="7">
    <location>
        <begin position="843"/>
        <end position="870"/>
    </location>
</feature>
<feature type="transmembrane region" description="Helical" evidence="8">
    <location>
        <begin position="6"/>
        <end position="26"/>
    </location>
</feature>
<evidence type="ECO:0000256" key="8">
    <source>
        <dbReference type="SAM" id="Phobius"/>
    </source>
</evidence>
<name>A0AAW1RJ22_9CHLO</name>
<evidence type="ECO:0000256" key="5">
    <source>
        <dbReference type="ARBA" id="ARBA00022840"/>
    </source>
</evidence>
<dbReference type="InterPro" id="IPR000719">
    <property type="entry name" value="Prot_kinase_dom"/>
</dbReference>
<dbReference type="PANTHER" id="PTHR44329:SF214">
    <property type="entry name" value="PROTEIN KINASE DOMAIN-CONTAINING PROTEIN"/>
    <property type="match status" value="1"/>
</dbReference>
<evidence type="ECO:0000256" key="3">
    <source>
        <dbReference type="ARBA" id="ARBA00022741"/>
    </source>
</evidence>
<dbReference type="EMBL" id="JALJOS010000010">
    <property type="protein sequence ID" value="KAK9833635.1"/>
    <property type="molecule type" value="Genomic_DNA"/>
</dbReference>
<dbReference type="InterPro" id="IPR051681">
    <property type="entry name" value="Ser/Thr_Kinases-Pseudokinases"/>
</dbReference>
<evidence type="ECO:0000313" key="10">
    <source>
        <dbReference type="EMBL" id="KAK9833635.1"/>
    </source>
</evidence>
<feature type="binding site" evidence="6">
    <location>
        <position position="183"/>
    </location>
    <ligand>
        <name>ATP</name>
        <dbReference type="ChEBI" id="CHEBI:30616"/>
    </ligand>
</feature>
<gene>
    <name evidence="10" type="ORF">WJX74_001172</name>
</gene>
<dbReference type="PROSITE" id="PS00107">
    <property type="entry name" value="PROTEIN_KINASE_ATP"/>
    <property type="match status" value="1"/>
</dbReference>
<feature type="region of interest" description="Disordered" evidence="7">
    <location>
        <begin position="386"/>
        <end position="458"/>
    </location>
</feature>
<dbReference type="PANTHER" id="PTHR44329">
    <property type="entry name" value="SERINE/THREONINE-PROTEIN KINASE TNNI3K-RELATED"/>
    <property type="match status" value="1"/>
</dbReference>
<dbReference type="Gene3D" id="3.30.200.20">
    <property type="entry name" value="Phosphorylase Kinase, domain 1"/>
    <property type="match status" value="1"/>
</dbReference>
<proteinExistence type="predicted"/>
<sequence>MNVTALLLIVIPIIVFIAGIACGYWLRNHILPSSARLKVKQPEQLSKISVLDSSLGSPNVTPESQQDSRIRARIDTHDGIQKSLGRSPLQNIRRTGSTELVDICRTASAISMFLEEAEQRPLINRLLSMPSIPRAPGLMDAQVLESGNLQVQMDEIDLEEQIGRGGFGAVYKGSWRGAQVAVKYIICDVADADAVDQSVREVVLSKKMSHPNVVQTYGFTMTGNSDLGMDDQSTNPELELLEKALSTGKEPAIPVLANCSIQPMAPVAFPARRVTDPESQCAQSKNANSSILLATRLPLRRSSFAPDVPLVTSLQTRAAMTMPQATAAKGTNGQRSSEMPMSPFSAVQGNLTRHSEPDSASAGPEARWHPLMPDGLRRSLSLSEAEMKLSPASTEAGPVPSSSPFETPDRLRSLVRQSDSFNQVDPSESLFDGTYSTPAADHAIPRQPSRLGAARPPSARNRAFRQLVLEGVLGGDGLAGSLPLPSFPESPLTATGPSVSDGQEQEGGLDQRRYGQQQQSQAKGSGSLSAAATFGAQSQANEGEAVTEEARLLEGPVPVEASPPVSHTRMLDSSSAVLPSRGPPDIEDILDEGLTCSYASFNSDEGFGSPITQRHRDQQSARKAELANLEESQAFMVVIMEYCDLGSLLRAISKKAFKPHGKWSYATTYRACLRTVQEVAKGMEYIHSFDIVHGDLKPGNVLLKTHRIDRRGYIAKVSDFGLSRPLVGKDGLVQVGNAVGTISYTAPETFTENVLQKPSDVFAFGILMWEIFYCKSAYEGLLEVQICHMVIEQGLRPEFDDTCPLPYQELAQACWHQSPSSRPSFKELVNKLTEIEGEFRRECHRQRSAAGSQAASGTTTPLPRSRRSSLMGPHALLPLMSSGISPAPRHSNLSRLASSSGFDRLQRSSESIDIP</sequence>
<feature type="compositionally biased region" description="Polar residues" evidence="7">
    <location>
        <begin position="891"/>
        <end position="901"/>
    </location>
</feature>
<feature type="compositionally biased region" description="Polar residues" evidence="7">
    <location>
        <begin position="329"/>
        <end position="352"/>
    </location>
</feature>
<dbReference type="Pfam" id="PF07714">
    <property type="entry name" value="PK_Tyr_Ser-Thr"/>
    <property type="match status" value="1"/>
</dbReference>
<dbReference type="AlphaFoldDB" id="A0AAW1RJ22"/>
<dbReference type="SMART" id="SM00220">
    <property type="entry name" value="S_TKc"/>
    <property type="match status" value="1"/>
</dbReference>
<keyword evidence="5 6" id="KW-0067">ATP-binding</keyword>
<organism evidence="10 11">
    <name type="scientific">Apatococcus lobatus</name>
    <dbReference type="NCBI Taxonomy" id="904363"/>
    <lineage>
        <taxon>Eukaryota</taxon>
        <taxon>Viridiplantae</taxon>
        <taxon>Chlorophyta</taxon>
        <taxon>core chlorophytes</taxon>
        <taxon>Trebouxiophyceae</taxon>
        <taxon>Chlorellales</taxon>
        <taxon>Chlorellaceae</taxon>
        <taxon>Apatococcus</taxon>
    </lineage>
</organism>
<keyword evidence="4" id="KW-0418">Kinase</keyword>
<dbReference type="SUPFAM" id="SSF56112">
    <property type="entry name" value="Protein kinase-like (PK-like)"/>
    <property type="match status" value="1"/>
</dbReference>
<feature type="domain" description="Protein kinase" evidence="9">
    <location>
        <begin position="503"/>
        <end position="835"/>
    </location>
</feature>
<dbReference type="PRINTS" id="PR00109">
    <property type="entry name" value="TYRKINASE"/>
</dbReference>
<evidence type="ECO:0000256" key="6">
    <source>
        <dbReference type="PROSITE-ProRule" id="PRU10141"/>
    </source>
</evidence>
<dbReference type="InterPro" id="IPR001245">
    <property type="entry name" value="Ser-Thr/Tyr_kinase_cat_dom"/>
</dbReference>
<dbReference type="Gene3D" id="1.10.510.10">
    <property type="entry name" value="Transferase(Phosphotransferase) domain 1"/>
    <property type="match status" value="1"/>
</dbReference>
<evidence type="ECO:0000313" key="11">
    <source>
        <dbReference type="Proteomes" id="UP001438707"/>
    </source>
</evidence>